<proteinExistence type="predicted"/>
<gene>
    <name evidence="1" type="ORF">L914_09084</name>
</gene>
<organism evidence="1">
    <name type="scientific">Phytophthora nicotianae</name>
    <name type="common">Potato buckeye rot agent</name>
    <name type="synonym">Phytophthora parasitica</name>
    <dbReference type="NCBI Taxonomy" id="4792"/>
    <lineage>
        <taxon>Eukaryota</taxon>
        <taxon>Sar</taxon>
        <taxon>Stramenopiles</taxon>
        <taxon>Oomycota</taxon>
        <taxon>Peronosporomycetes</taxon>
        <taxon>Peronosporales</taxon>
        <taxon>Peronosporaceae</taxon>
        <taxon>Phytophthora</taxon>
    </lineage>
</organism>
<name>W2NBF0_PHYNI</name>
<dbReference type="Proteomes" id="UP000054532">
    <property type="component" value="Unassembled WGS sequence"/>
</dbReference>
<evidence type="ECO:0000313" key="1">
    <source>
        <dbReference type="EMBL" id="ETM45972.1"/>
    </source>
</evidence>
<accession>W2NBF0</accession>
<protein>
    <submittedName>
        <fullName evidence="1">Uncharacterized protein</fullName>
    </submittedName>
</protein>
<sequence length="40" mass="4518">MLPATTATKFSRTLNLVAISTRTFKCVLVPRQRRRKGGQN</sequence>
<dbReference type="AlphaFoldDB" id="W2NBF0"/>
<reference evidence="1" key="1">
    <citation type="submission" date="2013-11" db="EMBL/GenBank/DDBJ databases">
        <title>The Genome Sequence of Phytophthora parasitica IAC_01/95.</title>
        <authorList>
            <consortium name="The Broad Institute Genomics Platform"/>
            <person name="Russ C."/>
            <person name="Tyler B."/>
            <person name="Panabieres F."/>
            <person name="Shan W."/>
            <person name="Tripathy S."/>
            <person name="Grunwald N."/>
            <person name="Machado M."/>
            <person name="Johnson C.S."/>
            <person name="Arredondo F."/>
            <person name="Hong C."/>
            <person name="Coffey M."/>
            <person name="Young S.K."/>
            <person name="Zeng Q."/>
            <person name="Gargeya S."/>
            <person name="Fitzgerald M."/>
            <person name="Abouelleil A."/>
            <person name="Alvarado L."/>
            <person name="Chapman S.B."/>
            <person name="Gainer-Dewar J."/>
            <person name="Goldberg J."/>
            <person name="Griggs A."/>
            <person name="Gujja S."/>
            <person name="Hansen M."/>
            <person name="Howarth C."/>
            <person name="Imamovic A."/>
            <person name="Ireland A."/>
            <person name="Larimer J."/>
            <person name="McCowan C."/>
            <person name="Murphy C."/>
            <person name="Pearson M."/>
            <person name="Poon T.W."/>
            <person name="Priest M."/>
            <person name="Roberts A."/>
            <person name="Saif S."/>
            <person name="Shea T."/>
            <person name="Sykes S."/>
            <person name="Wortman J."/>
            <person name="Nusbaum C."/>
            <person name="Birren B."/>
        </authorList>
    </citation>
    <scope>NUCLEOTIDE SEQUENCE [LARGE SCALE GENOMIC DNA]</scope>
    <source>
        <strain evidence="1">IAC_01/95</strain>
    </source>
</reference>
<dbReference type="EMBL" id="KI693022">
    <property type="protein sequence ID" value="ETM45972.1"/>
    <property type="molecule type" value="Genomic_DNA"/>
</dbReference>